<feature type="signal peptide" evidence="2">
    <location>
        <begin position="1"/>
        <end position="25"/>
    </location>
</feature>
<keyword evidence="5" id="KW-1185">Reference proteome</keyword>
<evidence type="ECO:0000313" key="4">
    <source>
        <dbReference type="EMBL" id="MBB3114457.1"/>
    </source>
</evidence>
<evidence type="ECO:0000259" key="3">
    <source>
        <dbReference type="PROSITE" id="PS51272"/>
    </source>
</evidence>
<protein>
    <recommendedName>
        <fullName evidence="3">SLH domain-containing protein</fullName>
    </recommendedName>
</protein>
<evidence type="ECO:0000256" key="2">
    <source>
        <dbReference type="SAM" id="SignalP"/>
    </source>
</evidence>
<dbReference type="Pfam" id="PF00395">
    <property type="entry name" value="SLH"/>
    <property type="match status" value="3"/>
</dbReference>
<accession>A0A7W5B4W0</accession>
<dbReference type="PROSITE" id="PS51272">
    <property type="entry name" value="SLH"/>
    <property type="match status" value="2"/>
</dbReference>
<dbReference type="RefSeq" id="WP_246428036.1">
    <property type="nucleotide sequence ID" value="NZ_JACHXK010000032.1"/>
</dbReference>
<sequence>MKKKLLSLGVASLLGLSGVVGIANAAKTTADFDDLKSLDQATKAKFDAMIQAGIFNGVSEGHFGLQEEMNRAQFAKVSALIMGLEIDTKLETSSFKDVVSDDPGFGYALPFIEALKNAGVTEGVGDGTFNPSGTVTKEQLATFLVRVVDKDSEVDKNTQSDDPTVSNWAKGYVELALELKLLPSVEDGTFGGKTNATRELLVLGSYESKQIIDAEQAATEEPEPTEPTQPSVPTTPAEPTPTPSTGGGTQTNPGASTDPNAGANPDTSTDPNAGANPDTSTDPNAESNPGTSIDPNPPLTSGQ</sequence>
<feature type="domain" description="SLH" evidence="3">
    <location>
        <begin position="28"/>
        <end position="92"/>
    </location>
</feature>
<dbReference type="Proteomes" id="UP000570361">
    <property type="component" value="Unassembled WGS sequence"/>
</dbReference>
<reference evidence="4 5" key="1">
    <citation type="submission" date="2020-08" db="EMBL/GenBank/DDBJ databases">
        <title>Genomic Encyclopedia of Type Strains, Phase III (KMG-III): the genomes of soil and plant-associated and newly described type strains.</title>
        <authorList>
            <person name="Whitman W."/>
        </authorList>
    </citation>
    <scope>NUCLEOTIDE SEQUENCE [LARGE SCALE GENOMIC DNA]</scope>
    <source>
        <strain evidence="4 5">CECT 5862</strain>
    </source>
</reference>
<proteinExistence type="predicted"/>
<name>A0A7W5B4W0_9BACL</name>
<dbReference type="AlphaFoldDB" id="A0A7W5B4W0"/>
<evidence type="ECO:0000313" key="5">
    <source>
        <dbReference type="Proteomes" id="UP000570361"/>
    </source>
</evidence>
<feature type="compositionally biased region" description="Low complexity" evidence="1">
    <location>
        <begin position="226"/>
        <end position="235"/>
    </location>
</feature>
<evidence type="ECO:0000256" key="1">
    <source>
        <dbReference type="SAM" id="MobiDB-lite"/>
    </source>
</evidence>
<feature type="domain" description="SLH" evidence="3">
    <location>
        <begin position="95"/>
        <end position="158"/>
    </location>
</feature>
<comment type="caution">
    <text evidence="4">The sequence shown here is derived from an EMBL/GenBank/DDBJ whole genome shotgun (WGS) entry which is preliminary data.</text>
</comment>
<dbReference type="EMBL" id="JACHXK010000032">
    <property type="protein sequence ID" value="MBB3114457.1"/>
    <property type="molecule type" value="Genomic_DNA"/>
</dbReference>
<gene>
    <name evidence="4" type="ORF">FHS18_006578</name>
</gene>
<feature type="compositionally biased region" description="Polar residues" evidence="1">
    <location>
        <begin position="255"/>
        <end position="303"/>
    </location>
</feature>
<keyword evidence="2" id="KW-0732">Signal</keyword>
<feature type="region of interest" description="Disordered" evidence="1">
    <location>
        <begin position="215"/>
        <end position="303"/>
    </location>
</feature>
<organism evidence="4 5">
    <name type="scientific">Paenibacillus phyllosphaerae</name>
    <dbReference type="NCBI Taxonomy" id="274593"/>
    <lineage>
        <taxon>Bacteria</taxon>
        <taxon>Bacillati</taxon>
        <taxon>Bacillota</taxon>
        <taxon>Bacilli</taxon>
        <taxon>Bacillales</taxon>
        <taxon>Paenibacillaceae</taxon>
        <taxon>Paenibacillus</taxon>
    </lineage>
</organism>
<feature type="chain" id="PRO_5031294558" description="SLH domain-containing protein" evidence="2">
    <location>
        <begin position="26"/>
        <end position="303"/>
    </location>
</feature>
<dbReference type="InterPro" id="IPR001119">
    <property type="entry name" value="SLH_dom"/>
</dbReference>